<dbReference type="AlphaFoldDB" id="A0ABD0PRE1"/>
<evidence type="ECO:0000313" key="2">
    <source>
        <dbReference type="EMBL" id="KAL0176597.1"/>
    </source>
</evidence>
<evidence type="ECO:0000313" key="3">
    <source>
        <dbReference type="Proteomes" id="UP001529510"/>
    </source>
</evidence>
<dbReference type="PANTHER" id="PTHR11311">
    <property type="entry name" value="SPONDIN"/>
    <property type="match status" value="1"/>
</dbReference>
<dbReference type="NCBIfam" id="NF038123">
    <property type="entry name" value="NF038123_dom"/>
    <property type="match status" value="1"/>
</dbReference>
<proteinExistence type="predicted"/>
<comment type="caution">
    <text evidence="2">The sequence shown here is derived from an EMBL/GenBank/DDBJ whole genome shotgun (WGS) entry which is preliminary data.</text>
</comment>
<dbReference type="Proteomes" id="UP001529510">
    <property type="component" value="Unassembled WGS sequence"/>
</dbReference>
<dbReference type="InterPro" id="IPR038678">
    <property type="entry name" value="Spondin_N_sf"/>
</dbReference>
<dbReference type="InterPro" id="IPR009465">
    <property type="entry name" value="Spondin_N"/>
</dbReference>
<feature type="non-terminal residue" evidence="2">
    <location>
        <position position="64"/>
    </location>
</feature>
<sequence>MSFIVRIVPSPDWFVGIDSLNLCKGDHWIENISLDLYPYDAGTDSGFTFSSPNFETIPQDKITQ</sequence>
<dbReference type="Gene3D" id="2.60.40.2130">
    <property type="entry name" value="F-spondin domain"/>
    <property type="match status" value="1"/>
</dbReference>
<keyword evidence="3" id="KW-1185">Reference proteome</keyword>
<dbReference type="PANTHER" id="PTHR11311:SF15">
    <property type="entry name" value="SPONDIN-2"/>
    <property type="match status" value="1"/>
</dbReference>
<dbReference type="PROSITE" id="PS51020">
    <property type="entry name" value="SPONDIN"/>
    <property type="match status" value="1"/>
</dbReference>
<organism evidence="2 3">
    <name type="scientific">Cirrhinus mrigala</name>
    <name type="common">Mrigala</name>
    <dbReference type="NCBI Taxonomy" id="683832"/>
    <lineage>
        <taxon>Eukaryota</taxon>
        <taxon>Metazoa</taxon>
        <taxon>Chordata</taxon>
        <taxon>Craniata</taxon>
        <taxon>Vertebrata</taxon>
        <taxon>Euteleostomi</taxon>
        <taxon>Actinopterygii</taxon>
        <taxon>Neopterygii</taxon>
        <taxon>Teleostei</taxon>
        <taxon>Ostariophysi</taxon>
        <taxon>Cypriniformes</taxon>
        <taxon>Cyprinidae</taxon>
        <taxon>Labeoninae</taxon>
        <taxon>Labeonini</taxon>
        <taxon>Cirrhinus</taxon>
    </lineage>
</organism>
<dbReference type="EMBL" id="JAMKFB020000014">
    <property type="protein sequence ID" value="KAL0176597.1"/>
    <property type="molecule type" value="Genomic_DNA"/>
</dbReference>
<accession>A0ABD0PRE1</accession>
<gene>
    <name evidence="2" type="ORF">M9458_028927</name>
</gene>
<dbReference type="InterPro" id="IPR051418">
    <property type="entry name" value="Spondin/Thrombospondin_T1"/>
</dbReference>
<name>A0ABD0PRE1_CIRMR</name>
<dbReference type="Pfam" id="PF06468">
    <property type="entry name" value="Spond_N"/>
    <property type="match status" value="1"/>
</dbReference>
<reference evidence="2 3" key="1">
    <citation type="submission" date="2024-05" db="EMBL/GenBank/DDBJ databases">
        <title>Genome sequencing and assembly of Indian major carp, Cirrhinus mrigala (Hamilton, 1822).</title>
        <authorList>
            <person name="Mohindra V."/>
            <person name="Chowdhury L.M."/>
            <person name="Lal K."/>
            <person name="Jena J.K."/>
        </authorList>
    </citation>
    <scope>NUCLEOTIDE SEQUENCE [LARGE SCALE GENOMIC DNA]</scope>
    <source>
        <strain evidence="2">CM1030</strain>
        <tissue evidence="2">Blood</tissue>
    </source>
</reference>
<evidence type="ECO:0000259" key="1">
    <source>
        <dbReference type="PROSITE" id="PS51020"/>
    </source>
</evidence>
<feature type="domain" description="Spondin" evidence="1">
    <location>
        <begin position="1"/>
        <end position="64"/>
    </location>
</feature>
<protein>
    <recommendedName>
        <fullName evidence="1">Spondin domain-containing protein</fullName>
    </recommendedName>
</protein>